<evidence type="ECO:0008006" key="4">
    <source>
        <dbReference type="Google" id="ProtNLM"/>
    </source>
</evidence>
<feature type="transmembrane region" description="Helical" evidence="1">
    <location>
        <begin position="265"/>
        <end position="283"/>
    </location>
</feature>
<reference evidence="2 3" key="1">
    <citation type="journal article" date="2015" name="Genome Announc.">
        <title>Expanding the biotechnology potential of lactobacilli through comparative genomics of 213 strains and associated genera.</title>
        <authorList>
            <person name="Sun Z."/>
            <person name="Harris H.M."/>
            <person name="McCann A."/>
            <person name="Guo C."/>
            <person name="Argimon S."/>
            <person name="Zhang W."/>
            <person name="Yang X."/>
            <person name="Jeffery I.B."/>
            <person name="Cooney J.C."/>
            <person name="Kagawa T.F."/>
            <person name="Liu W."/>
            <person name="Song Y."/>
            <person name="Salvetti E."/>
            <person name="Wrobel A."/>
            <person name="Rasinkangas P."/>
            <person name="Parkhill J."/>
            <person name="Rea M.C."/>
            <person name="O'Sullivan O."/>
            <person name="Ritari J."/>
            <person name="Douillard F.P."/>
            <person name="Paul Ross R."/>
            <person name="Yang R."/>
            <person name="Briner A.E."/>
            <person name="Felis G.E."/>
            <person name="de Vos W.M."/>
            <person name="Barrangou R."/>
            <person name="Klaenhammer T.R."/>
            <person name="Caufield P.W."/>
            <person name="Cui Y."/>
            <person name="Zhang H."/>
            <person name="O'Toole P.W."/>
        </authorList>
    </citation>
    <scope>NUCLEOTIDE SEQUENCE [LARGE SCALE GENOMIC DNA]</scope>
    <source>
        <strain evidence="2 3">DSM 23829</strain>
    </source>
</reference>
<feature type="transmembrane region" description="Helical" evidence="1">
    <location>
        <begin position="95"/>
        <end position="118"/>
    </location>
</feature>
<feature type="transmembrane region" description="Helical" evidence="1">
    <location>
        <begin position="149"/>
        <end position="167"/>
    </location>
</feature>
<feature type="transmembrane region" description="Helical" evidence="1">
    <location>
        <begin position="12"/>
        <end position="36"/>
    </location>
</feature>
<evidence type="ECO:0000256" key="1">
    <source>
        <dbReference type="SAM" id="Phobius"/>
    </source>
</evidence>
<feature type="transmembrane region" description="Helical" evidence="1">
    <location>
        <begin position="322"/>
        <end position="344"/>
    </location>
</feature>
<dbReference type="STRING" id="1423781.FD06_GL000919"/>
<dbReference type="OrthoDB" id="9784157at2"/>
<evidence type="ECO:0000313" key="3">
    <source>
        <dbReference type="Proteomes" id="UP000052012"/>
    </source>
</evidence>
<keyword evidence="3" id="KW-1185">Reference proteome</keyword>
<accession>A0A0R2ATQ5</accession>
<evidence type="ECO:0000313" key="2">
    <source>
        <dbReference type="EMBL" id="KRM69746.1"/>
    </source>
</evidence>
<sequence length="544" mass="63659">MNYLKNKYIKNAAIIFSFLFIAVLTCLILLTCRFWLFGYDGPFHWQRFVTFKNNMFSNYDLNSTMGSAVMSFYPKFNLVFLGFLSVFIKNTWLLLYFNFILEVFIGLIIAYYTCLLYTKKFLTSYIFAFVFMTAMPIINWYFGLLDLGLITAYLFLPLVFFGTLKFIEENKYVELSLGLTLIFISHILTFVFASLFVFIWFLFNIKRFRLVNYINILKISLLVLCTNAFYWLMIVKMEWFNEINKPHFQTLQGFPESTMYIEKNGLVQVFIILGLGIFFFEKFSKINKQIYLVTVIITILSSRIIPWHLLDHTPIGVIQFPTRFMILSLLTTSYLIAVIGAKVLKNMSNPTIYFAISVIALLSMNMYNQWGTMNTAYFSSWGSKVVNNRLVSYRIKNGKHIKVTDIDTGDFADYIPKSNLMRYIDVYYHTGYDEEKNPIIFDASGSGTLHLKNTAFKKELHLPFIGYKGQDYNVLVNNHKVRYYLDKEQVITIKNIDKGNKIIKISLVKGWIDYISYVLTTLGLLSYAIIGYKQIIKIYLKVRK</sequence>
<organism evidence="2 3">
    <name type="scientific">Apilactobacillus ozensis DSM 23829 = JCM 17196</name>
    <dbReference type="NCBI Taxonomy" id="1423781"/>
    <lineage>
        <taxon>Bacteria</taxon>
        <taxon>Bacillati</taxon>
        <taxon>Bacillota</taxon>
        <taxon>Bacilli</taxon>
        <taxon>Lactobacillales</taxon>
        <taxon>Lactobacillaceae</taxon>
        <taxon>Apilactobacillus</taxon>
    </lineage>
</organism>
<name>A0A0R2ATQ5_9LACO</name>
<feature type="transmembrane region" description="Helical" evidence="1">
    <location>
        <begin position="351"/>
        <end position="370"/>
    </location>
</feature>
<comment type="caution">
    <text evidence="2">The sequence shown here is derived from an EMBL/GenBank/DDBJ whole genome shotgun (WGS) entry which is preliminary data.</text>
</comment>
<keyword evidence="1" id="KW-0812">Transmembrane</keyword>
<dbReference type="AlphaFoldDB" id="A0A0R2ATQ5"/>
<dbReference type="RefSeq" id="WP_056965628.1">
    <property type="nucleotide sequence ID" value="NZ_AYYQ01000002.1"/>
</dbReference>
<dbReference type="Proteomes" id="UP000052012">
    <property type="component" value="Unassembled WGS sequence"/>
</dbReference>
<gene>
    <name evidence="2" type="ORF">FD06_GL000919</name>
</gene>
<feature type="transmembrane region" description="Helical" evidence="1">
    <location>
        <begin position="65"/>
        <end position="88"/>
    </location>
</feature>
<feature type="transmembrane region" description="Helical" evidence="1">
    <location>
        <begin position="290"/>
        <end position="310"/>
    </location>
</feature>
<feature type="transmembrane region" description="Helical" evidence="1">
    <location>
        <begin position="179"/>
        <end position="203"/>
    </location>
</feature>
<feature type="transmembrane region" description="Helical" evidence="1">
    <location>
        <begin position="124"/>
        <end position="142"/>
    </location>
</feature>
<keyword evidence="1" id="KW-1133">Transmembrane helix</keyword>
<feature type="transmembrane region" description="Helical" evidence="1">
    <location>
        <begin position="514"/>
        <end position="535"/>
    </location>
</feature>
<keyword evidence="1" id="KW-0472">Membrane</keyword>
<feature type="transmembrane region" description="Helical" evidence="1">
    <location>
        <begin position="210"/>
        <end position="232"/>
    </location>
</feature>
<protein>
    <recommendedName>
        <fullName evidence="4">Membrane protein 6-pyruvoyl-tetrahydropterin synthase-related domain-containing protein</fullName>
    </recommendedName>
</protein>
<dbReference type="PATRIC" id="fig|1423781.4.peg.953"/>
<dbReference type="EMBL" id="AYYQ01000002">
    <property type="protein sequence ID" value="KRM69746.1"/>
    <property type="molecule type" value="Genomic_DNA"/>
</dbReference>
<proteinExistence type="predicted"/>